<dbReference type="CDD" id="cd00473">
    <property type="entry name" value="bS6"/>
    <property type="match status" value="1"/>
</dbReference>
<dbReference type="HAMAP" id="MF_00360">
    <property type="entry name" value="Ribosomal_bS6"/>
    <property type="match status" value="1"/>
</dbReference>
<dbReference type="GO" id="GO:0005840">
    <property type="term" value="C:ribosome"/>
    <property type="evidence" value="ECO:0007669"/>
    <property type="project" value="UniProtKB-KW"/>
</dbReference>
<evidence type="ECO:0000313" key="5">
    <source>
        <dbReference type="Proteomes" id="UP000034894"/>
    </source>
</evidence>
<dbReference type="Pfam" id="PF01250">
    <property type="entry name" value="Ribosomal_S6"/>
    <property type="match status" value="1"/>
</dbReference>
<keyword evidence="3 4" id="KW-0689">Ribosomal protein</keyword>
<dbReference type="GO" id="GO:1990904">
    <property type="term" value="C:ribonucleoprotein complex"/>
    <property type="evidence" value="ECO:0007669"/>
    <property type="project" value="UniProtKB-KW"/>
</dbReference>
<evidence type="ECO:0000256" key="2">
    <source>
        <dbReference type="ARBA" id="ARBA00035294"/>
    </source>
</evidence>
<keyword evidence="3" id="KW-0694">RNA-binding</keyword>
<dbReference type="InterPro" id="IPR014717">
    <property type="entry name" value="Transl_elong_EF1B/ribsomal_bS6"/>
</dbReference>
<evidence type="ECO:0000313" key="4">
    <source>
        <dbReference type="EMBL" id="KKS97621.1"/>
    </source>
</evidence>
<accession>A0A0G1FRI0</accession>
<sequence>MDNLYELMLVGNSKLSEAEEKKLEGKIADFLKNKGKILKKSLFGKKELAFPIKKEASGNFWLYNLQLISTEVNPFSQKLRMEESVLRFLLIKNPEVKTKNKTEPVVKVKKEKKA</sequence>
<organism evidence="4 5">
    <name type="scientific">Candidatus Gottesmanbacteria bacterium GW2011_GWA2_43_14</name>
    <dbReference type="NCBI Taxonomy" id="1618443"/>
    <lineage>
        <taxon>Bacteria</taxon>
        <taxon>Candidatus Gottesmaniibacteriota</taxon>
    </lineage>
</organism>
<dbReference type="GO" id="GO:0006412">
    <property type="term" value="P:translation"/>
    <property type="evidence" value="ECO:0007669"/>
    <property type="project" value="UniProtKB-UniRule"/>
</dbReference>
<dbReference type="InterPro" id="IPR035980">
    <property type="entry name" value="Ribosomal_bS6_sf"/>
</dbReference>
<protein>
    <recommendedName>
        <fullName evidence="2 3">Small ribosomal subunit protein bS6</fullName>
    </recommendedName>
</protein>
<gene>
    <name evidence="3" type="primary">rpsF</name>
    <name evidence="4" type="ORF">UV73_C0007G0064</name>
</gene>
<dbReference type="AlphaFoldDB" id="A0A0G1FRI0"/>
<dbReference type="InterPro" id="IPR020814">
    <property type="entry name" value="Ribosomal_S6_plastid/chlpt"/>
</dbReference>
<dbReference type="NCBIfam" id="TIGR00166">
    <property type="entry name" value="S6"/>
    <property type="match status" value="1"/>
</dbReference>
<dbReference type="Gene3D" id="3.30.70.60">
    <property type="match status" value="1"/>
</dbReference>
<proteinExistence type="inferred from homology"/>
<name>A0A0G1FRI0_9BACT</name>
<dbReference type="PANTHER" id="PTHR21011:SF1">
    <property type="entry name" value="SMALL RIBOSOMAL SUBUNIT PROTEIN BS6M"/>
    <property type="match status" value="1"/>
</dbReference>
<dbReference type="PANTHER" id="PTHR21011">
    <property type="entry name" value="MITOCHONDRIAL 28S RIBOSOMAL PROTEIN S6"/>
    <property type="match status" value="1"/>
</dbReference>
<keyword evidence="3" id="KW-0687">Ribonucleoprotein</keyword>
<evidence type="ECO:0000256" key="1">
    <source>
        <dbReference type="ARBA" id="ARBA00009512"/>
    </source>
</evidence>
<dbReference type="EMBL" id="LCFP01000007">
    <property type="protein sequence ID" value="KKS97621.1"/>
    <property type="molecule type" value="Genomic_DNA"/>
</dbReference>
<dbReference type="GO" id="GO:0005737">
    <property type="term" value="C:cytoplasm"/>
    <property type="evidence" value="ECO:0007669"/>
    <property type="project" value="UniProtKB-ARBA"/>
</dbReference>
<evidence type="ECO:0000256" key="3">
    <source>
        <dbReference type="HAMAP-Rule" id="MF_00360"/>
    </source>
</evidence>
<dbReference type="Proteomes" id="UP000034894">
    <property type="component" value="Unassembled WGS sequence"/>
</dbReference>
<dbReference type="SUPFAM" id="SSF54995">
    <property type="entry name" value="Ribosomal protein S6"/>
    <property type="match status" value="1"/>
</dbReference>
<comment type="similarity">
    <text evidence="1 3">Belongs to the bacterial ribosomal protein bS6 family.</text>
</comment>
<reference evidence="4 5" key="1">
    <citation type="journal article" date="2015" name="Nature">
        <title>rRNA introns, odd ribosomes, and small enigmatic genomes across a large radiation of phyla.</title>
        <authorList>
            <person name="Brown C.T."/>
            <person name="Hug L.A."/>
            <person name="Thomas B.C."/>
            <person name="Sharon I."/>
            <person name="Castelle C.J."/>
            <person name="Singh A."/>
            <person name="Wilkins M.J."/>
            <person name="Williams K.H."/>
            <person name="Banfield J.F."/>
        </authorList>
    </citation>
    <scope>NUCLEOTIDE SEQUENCE [LARGE SCALE GENOMIC DNA]</scope>
</reference>
<dbReference type="STRING" id="1618443.UV73_C0007G0064"/>
<keyword evidence="3" id="KW-0699">rRNA-binding</keyword>
<dbReference type="GO" id="GO:0070181">
    <property type="term" value="F:small ribosomal subunit rRNA binding"/>
    <property type="evidence" value="ECO:0007669"/>
    <property type="project" value="TreeGrafter"/>
</dbReference>
<dbReference type="InterPro" id="IPR000529">
    <property type="entry name" value="Ribosomal_bS6"/>
</dbReference>
<comment type="function">
    <text evidence="3">Binds together with bS18 to 16S ribosomal RNA.</text>
</comment>
<dbReference type="GO" id="GO:0003735">
    <property type="term" value="F:structural constituent of ribosome"/>
    <property type="evidence" value="ECO:0007669"/>
    <property type="project" value="InterPro"/>
</dbReference>
<comment type="caution">
    <text evidence="4">The sequence shown here is derived from an EMBL/GenBank/DDBJ whole genome shotgun (WGS) entry which is preliminary data.</text>
</comment>